<dbReference type="FunFam" id="2.10.50.10:FF:000032">
    <property type="entry name" value="Uncharacterized protein, isoform A"/>
    <property type="match status" value="1"/>
</dbReference>
<evidence type="ECO:0000256" key="1">
    <source>
        <dbReference type="ARBA" id="ARBA00022737"/>
    </source>
</evidence>
<keyword evidence="1" id="KW-0677">Repeat</keyword>
<reference evidence="7" key="2">
    <citation type="submission" date="2025-08" db="UniProtKB">
        <authorList>
            <consortium name="RefSeq"/>
        </authorList>
    </citation>
    <scope>IDENTIFICATION</scope>
    <source>
        <strain evidence="7">S238N-H82</strain>
        <tissue evidence="7">Testes</tissue>
    </source>
</reference>
<dbReference type="InterPro" id="IPR035976">
    <property type="entry name" value="Sushi/SCR/CCP_sf"/>
</dbReference>
<evidence type="ECO:0000259" key="4">
    <source>
        <dbReference type="PROSITE" id="PS50825"/>
    </source>
</evidence>
<evidence type="ECO:0000256" key="3">
    <source>
        <dbReference type="PROSITE-ProRule" id="PRU00302"/>
    </source>
</evidence>
<dbReference type="RefSeq" id="XP_035694583.1">
    <property type="nucleotide sequence ID" value="XM_035838690.1"/>
</dbReference>
<keyword evidence="6" id="KW-1185">Reference proteome</keyword>
<dbReference type="PANTHER" id="PTHR24273:SF32">
    <property type="entry name" value="HYALIN"/>
    <property type="match status" value="1"/>
</dbReference>
<sequence length="424" mass="46231">MPEAKDGHGTTLIVDVTPAGTVPPLDLTPGVHVIRYTAIDYLGRTAECSFTVTVEDTEAPVAAYCPPSATIYDADGTLTYSRPSWQDNVAVVSETCDPEPYTNHAFGYKQVTCKANDAAGNEGECAFTINIQGNPCLPLEPPDLGSVSCDNFLSGTTCSLFCQDGYSFATPPNDVYICLNGGIWAPPPPRNMRCSSVSHRREIRTHGQLTFYHFSGDCESMDTQNEIKQQFVVNLMNSVVGASVCSSGSCTIDNVNVICGQERRKRQLEDEGERFARGIFDSGFNVEFTIIVSLNQTNATQDDFDPISTLTESMHTLSNFVQDMVESGNFTLRVWWDVLQADSLQVGPAETTCEDGYVRRGNNTCVACPVGSLFNTTSKQCQECEEGTYQDREAQMECLPCPNKQTTFGTGAHNVAMCLGTLNE</sequence>
<dbReference type="GeneID" id="118428590"/>
<evidence type="ECO:0000256" key="2">
    <source>
        <dbReference type="ARBA" id="ARBA00023157"/>
    </source>
</evidence>
<dbReference type="OrthoDB" id="9990982at2759"/>
<dbReference type="Pfam" id="PF07699">
    <property type="entry name" value="Ephrin_rec_like"/>
    <property type="match status" value="1"/>
</dbReference>
<name>A0A9J7M5S7_BRAFL</name>
<dbReference type="PROSITE" id="PS50923">
    <property type="entry name" value="SUSHI"/>
    <property type="match status" value="1"/>
</dbReference>
<reference evidence="6" key="1">
    <citation type="journal article" date="2020" name="Nat. Ecol. Evol.">
        <title>Deeply conserved synteny resolves early events in vertebrate evolution.</title>
        <authorList>
            <person name="Simakov O."/>
            <person name="Marletaz F."/>
            <person name="Yue J.X."/>
            <person name="O'Connell B."/>
            <person name="Jenkins J."/>
            <person name="Brandt A."/>
            <person name="Calef R."/>
            <person name="Tung C.H."/>
            <person name="Huang T.K."/>
            <person name="Schmutz J."/>
            <person name="Satoh N."/>
            <person name="Yu J.K."/>
            <person name="Putnam N.H."/>
            <person name="Green R.E."/>
            <person name="Rokhsar D.S."/>
        </authorList>
    </citation>
    <scope>NUCLEOTIDE SEQUENCE [LARGE SCALE GENOMIC DNA]</scope>
    <source>
        <strain evidence="6">S238N-H82</strain>
    </source>
</reference>
<dbReference type="InterPro" id="IPR003410">
    <property type="entry name" value="HYR_dom"/>
</dbReference>
<dbReference type="Pfam" id="PF02494">
    <property type="entry name" value="HYR"/>
    <property type="match status" value="1"/>
</dbReference>
<evidence type="ECO:0000313" key="6">
    <source>
        <dbReference type="Proteomes" id="UP000001554"/>
    </source>
</evidence>
<dbReference type="InterPro" id="IPR000436">
    <property type="entry name" value="Sushi_SCR_CCP_dom"/>
</dbReference>
<keyword evidence="3" id="KW-0768">Sushi</keyword>
<feature type="domain" description="HYR" evidence="4">
    <location>
        <begin position="1"/>
        <end position="56"/>
    </location>
</feature>
<dbReference type="Gene3D" id="2.10.70.10">
    <property type="entry name" value="Complement Module, domain 1"/>
    <property type="match status" value="1"/>
</dbReference>
<dbReference type="PANTHER" id="PTHR24273">
    <property type="entry name" value="FI04643P-RELATED"/>
    <property type="match status" value="1"/>
</dbReference>
<dbReference type="Proteomes" id="UP000001554">
    <property type="component" value="Chromosome 13"/>
</dbReference>
<feature type="domain" description="Sushi" evidence="5">
    <location>
        <begin position="134"/>
        <end position="196"/>
    </location>
</feature>
<dbReference type="SMART" id="SM01411">
    <property type="entry name" value="Ephrin_rec_like"/>
    <property type="match status" value="1"/>
</dbReference>
<feature type="domain" description="HYR" evidence="4">
    <location>
        <begin position="57"/>
        <end position="133"/>
    </location>
</feature>
<dbReference type="KEGG" id="bfo:118428590"/>
<dbReference type="CDD" id="cd00033">
    <property type="entry name" value="CCP"/>
    <property type="match status" value="1"/>
</dbReference>
<dbReference type="Gene3D" id="2.10.50.10">
    <property type="entry name" value="Tumor Necrosis Factor Receptor, subunit A, domain 2"/>
    <property type="match status" value="1"/>
</dbReference>
<dbReference type="Pfam" id="PF00084">
    <property type="entry name" value="Sushi"/>
    <property type="match status" value="1"/>
</dbReference>
<comment type="caution">
    <text evidence="3">Lacks conserved residue(s) required for the propagation of feature annotation.</text>
</comment>
<accession>A0A9J7M5S7</accession>
<dbReference type="AlphaFoldDB" id="A0A9J7M5S7"/>
<evidence type="ECO:0000313" key="7">
    <source>
        <dbReference type="RefSeq" id="XP_035694583.1"/>
    </source>
</evidence>
<dbReference type="PROSITE" id="PS50825">
    <property type="entry name" value="HYR"/>
    <property type="match status" value="2"/>
</dbReference>
<dbReference type="SUPFAM" id="SSF57535">
    <property type="entry name" value="Complement control module/SCR domain"/>
    <property type="match status" value="1"/>
</dbReference>
<proteinExistence type="predicted"/>
<keyword evidence="2" id="KW-1015">Disulfide bond</keyword>
<gene>
    <name evidence="7" type="primary">LOC118428590</name>
</gene>
<protein>
    <submittedName>
        <fullName evidence="7">Sushi, von Willebrand factor type A, EGF and pentraxin domain-containing protein 1-like</fullName>
    </submittedName>
</protein>
<evidence type="ECO:0000259" key="5">
    <source>
        <dbReference type="PROSITE" id="PS50923"/>
    </source>
</evidence>
<dbReference type="OMA" id="CKANDAA"/>
<organism evidence="6 7">
    <name type="scientific">Branchiostoma floridae</name>
    <name type="common">Florida lancelet</name>
    <name type="synonym">Amphioxus</name>
    <dbReference type="NCBI Taxonomy" id="7739"/>
    <lineage>
        <taxon>Eukaryota</taxon>
        <taxon>Metazoa</taxon>
        <taxon>Chordata</taxon>
        <taxon>Cephalochordata</taxon>
        <taxon>Leptocardii</taxon>
        <taxon>Amphioxiformes</taxon>
        <taxon>Branchiostomatidae</taxon>
        <taxon>Branchiostoma</taxon>
    </lineage>
</organism>
<dbReference type="InterPro" id="IPR011641">
    <property type="entry name" value="Tyr-kin_ephrin_A/B_rcpt-like"/>
</dbReference>